<name>A0ACB8VMQ5_9TELE</name>
<gene>
    <name evidence="1" type="ORF">L3Q82_003523</name>
</gene>
<organism evidence="1 2">
    <name type="scientific">Scortum barcoo</name>
    <name type="common">barcoo grunter</name>
    <dbReference type="NCBI Taxonomy" id="214431"/>
    <lineage>
        <taxon>Eukaryota</taxon>
        <taxon>Metazoa</taxon>
        <taxon>Chordata</taxon>
        <taxon>Craniata</taxon>
        <taxon>Vertebrata</taxon>
        <taxon>Euteleostomi</taxon>
        <taxon>Actinopterygii</taxon>
        <taxon>Neopterygii</taxon>
        <taxon>Teleostei</taxon>
        <taxon>Neoteleostei</taxon>
        <taxon>Acanthomorphata</taxon>
        <taxon>Eupercaria</taxon>
        <taxon>Centrarchiformes</taxon>
        <taxon>Terapontoidei</taxon>
        <taxon>Terapontidae</taxon>
        <taxon>Scortum</taxon>
    </lineage>
</organism>
<dbReference type="Proteomes" id="UP000831701">
    <property type="component" value="Chromosome 19"/>
</dbReference>
<reference evidence="1" key="1">
    <citation type="submission" date="2022-04" db="EMBL/GenBank/DDBJ databases">
        <title>Jade perch genome.</title>
        <authorList>
            <person name="Chao B."/>
        </authorList>
    </citation>
    <scope>NUCLEOTIDE SEQUENCE</scope>
    <source>
        <strain evidence="1">CB-2022</strain>
    </source>
</reference>
<evidence type="ECO:0000313" key="1">
    <source>
        <dbReference type="EMBL" id="KAI3356868.1"/>
    </source>
</evidence>
<keyword evidence="2" id="KW-1185">Reference proteome</keyword>
<evidence type="ECO:0000313" key="2">
    <source>
        <dbReference type="Proteomes" id="UP000831701"/>
    </source>
</evidence>
<sequence>MFSNVSRCLVSLIRVPGCVNSRAAVRATPALCRHQHRTVSSESADVKVLYDGLCPICVTEIRFLQFLQRNKPGKVDFIDISLPGYDGAKYKDISYDMAMEEMHVIDEKDEVHRGIPAFAVMYGAVGLGWLGRFMMWPPVRPFMDKSYAIFAKNRLKWTGRGEECTTGRCEKKTN</sequence>
<comment type="caution">
    <text evidence="1">The sequence shown here is derived from an EMBL/GenBank/DDBJ whole genome shotgun (WGS) entry which is preliminary data.</text>
</comment>
<protein>
    <submittedName>
        <fullName evidence="1">Uncharacterized protein</fullName>
    </submittedName>
</protein>
<dbReference type="EMBL" id="CM041549">
    <property type="protein sequence ID" value="KAI3356868.1"/>
    <property type="molecule type" value="Genomic_DNA"/>
</dbReference>
<accession>A0ACB8VMQ5</accession>
<proteinExistence type="predicted"/>